<dbReference type="InterPro" id="IPR035969">
    <property type="entry name" value="Rab-GAP_TBC_sf"/>
</dbReference>
<name>A0A8B8EPL1_CRAVI</name>
<proteinExistence type="predicted"/>
<keyword evidence="6" id="KW-0966">Cell projection</keyword>
<dbReference type="GeneID" id="111135792"/>
<dbReference type="OrthoDB" id="1668230at2759"/>
<dbReference type="GO" id="GO:0005737">
    <property type="term" value="C:cytoplasm"/>
    <property type="evidence" value="ECO:0007669"/>
    <property type="project" value="UniProtKB-SubCell"/>
</dbReference>
<dbReference type="GO" id="GO:1905515">
    <property type="term" value="P:non-motile cilium assembly"/>
    <property type="evidence" value="ECO:0007669"/>
    <property type="project" value="TreeGrafter"/>
</dbReference>
<feature type="domain" description="BROMI C-terminal Rab TBC-like" evidence="12">
    <location>
        <begin position="1018"/>
        <end position="1346"/>
    </location>
</feature>
<feature type="domain" description="BROMI C-terminal Rab TBC-like" evidence="12">
    <location>
        <begin position="895"/>
        <end position="1003"/>
    </location>
</feature>
<dbReference type="RefSeq" id="XP_022341869.1">
    <property type="nucleotide sequence ID" value="XM_022486161.1"/>
</dbReference>
<protein>
    <recommendedName>
        <fullName evidence="8">Protein broad-minded</fullName>
    </recommendedName>
    <alternativeName>
        <fullName evidence="9">TBC1 domain family member 32</fullName>
    </alternativeName>
</protein>
<dbReference type="GO" id="GO:0005929">
    <property type="term" value="C:cilium"/>
    <property type="evidence" value="ECO:0007669"/>
    <property type="project" value="UniProtKB-SubCell"/>
</dbReference>
<comment type="subcellular location">
    <subcellularLocation>
        <location evidence="1">Cell projection</location>
        <location evidence="1">Cilium</location>
    </subcellularLocation>
    <subcellularLocation>
        <location evidence="2">Cytoplasm</location>
    </subcellularLocation>
</comment>
<evidence type="ECO:0000256" key="2">
    <source>
        <dbReference type="ARBA" id="ARBA00004496"/>
    </source>
</evidence>
<comment type="function">
    <text evidence="7">Required for high-level Shh responses in the developing neural tube. Together with CDK20, controls the structure of the primary cilium by coordinating assembly of the ciliary membrane and axoneme, allowing GLI2 to be properly activated in response to Shh signaling.</text>
</comment>
<feature type="domain" description="BROMI N-terminal" evidence="11">
    <location>
        <begin position="12"/>
        <end position="129"/>
    </location>
</feature>
<evidence type="ECO:0000256" key="5">
    <source>
        <dbReference type="ARBA" id="ARBA00023069"/>
    </source>
</evidence>
<dbReference type="PANTHER" id="PTHR13465:SF3">
    <property type="entry name" value="PROTEIN BROAD-MINDED"/>
    <property type="match status" value="1"/>
</dbReference>
<evidence type="ECO:0000256" key="9">
    <source>
        <dbReference type="ARBA" id="ARBA00075916"/>
    </source>
</evidence>
<dbReference type="FunFam" id="1.10.472.80:FF:000031">
    <property type="entry name" value="TBC1 domain family, member 32"/>
    <property type="match status" value="1"/>
</dbReference>
<evidence type="ECO:0000256" key="4">
    <source>
        <dbReference type="ARBA" id="ARBA00022490"/>
    </source>
</evidence>
<dbReference type="SUPFAM" id="SSF47923">
    <property type="entry name" value="Ypt/Rab-GAP domain of gyp1p"/>
    <property type="match status" value="1"/>
</dbReference>
<dbReference type="KEGG" id="cvn:111135792"/>
<dbReference type="InterPro" id="IPR032735">
    <property type="entry name" value="BROMI_M"/>
</dbReference>
<gene>
    <name evidence="14" type="primary">LOC111135792</name>
</gene>
<organism evidence="13 14">
    <name type="scientific">Crassostrea virginica</name>
    <name type="common">Eastern oyster</name>
    <dbReference type="NCBI Taxonomy" id="6565"/>
    <lineage>
        <taxon>Eukaryota</taxon>
        <taxon>Metazoa</taxon>
        <taxon>Spiralia</taxon>
        <taxon>Lophotrochozoa</taxon>
        <taxon>Mollusca</taxon>
        <taxon>Bivalvia</taxon>
        <taxon>Autobranchia</taxon>
        <taxon>Pteriomorphia</taxon>
        <taxon>Ostreida</taxon>
        <taxon>Ostreoidea</taxon>
        <taxon>Ostreidae</taxon>
        <taxon>Crassostrea</taxon>
    </lineage>
</organism>
<evidence type="ECO:0000256" key="7">
    <source>
        <dbReference type="ARBA" id="ARBA00054310"/>
    </source>
</evidence>
<evidence type="ECO:0000313" key="14">
    <source>
        <dbReference type="RefSeq" id="XP_022341869.1"/>
    </source>
</evidence>
<evidence type="ECO:0000256" key="3">
    <source>
        <dbReference type="ARBA" id="ARBA00022473"/>
    </source>
</evidence>
<feature type="domain" description="BROMI middle region" evidence="10">
    <location>
        <begin position="176"/>
        <end position="877"/>
    </location>
</feature>
<dbReference type="InterPro" id="IPR055392">
    <property type="entry name" value="BROMI_C"/>
</dbReference>
<keyword evidence="5" id="KW-0969">Cilium</keyword>
<evidence type="ECO:0000313" key="13">
    <source>
        <dbReference type="Proteomes" id="UP000694844"/>
    </source>
</evidence>
<reference evidence="14" key="1">
    <citation type="submission" date="2025-08" db="UniProtKB">
        <authorList>
            <consortium name="RefSeq"/>
        </authorList>
    </citation>
    <scope>IDENTIFICATION</scope>
    <source>
        <tissue evidence="14">Whole sample</tissue>
    </source>
</reference>
<evidence type="ECO:0000256" key="6">
    <source>
        <dbReference type="ARBA" id="ARBA00023273"/>
    </source>
</evidence>
<dbReference type="PANTHER" id="PTHR13465">
    <property type="entry name" value="UPF0183 PROTEIN"/>
    <property type="match status" value="1"/>
</dbReference>
<keyword evidence="4" id="KW-0963">Cytoplasm</keyword>
<evidence type="ECO:0000259" key="11">
    <source>
        <dbReference type="Pfam" id="PF23431"/>
    </source>
</evidence>
<evidence type="ECO:0000256" key="1">
    <source>
        <dbReference type="ARBA" id="ARBA00004138"/>
    </source>
</evidence>
<keyword evidence="3" id="KW-0217">Developmental protein</keyword>
<dbReference type="Pfam" id="PF14961">
    <property type="entry name" value="BROMI"/>
    <property type="match status" value="1"/>
</dbReference>
<evidence type="ECO:0000256" key="8">
    <source>
        <dbReference type="ARBA" id="ARBA00067690"/>
    </source>
</evidence>
<keyword evidence="13" id="KW-1185">Reference proteome</keyword>
<dbReference type="Proteomes" id="UP000694844">
    <property type="component" value="Chromosome 5"/>
</dbReference>
<dbReference type="InterPro" id="IPR055391">
    <property type="entry name" value="BROMI_N"/>
</dbReference>
<sequence length="1349" mass="154274">MTWRGLEGEDLKNNIRQLIIDFEPHIREAGNFEIAEETLIHLEENEQHFHRFEFVKQLKRKIDEALSPLIEDEIEKFAMAGQVDTSGQETLVSKITQSVIQSKPYCDMSRKMKRYLTEAVEELIKNFDAEFGSGKHKESSDPLIYHRHCHHLDSDEEESSCDSSFNQGMLLLPNSEELQSVADKLHKNRDIQSRTEAMQILNQNMPADFINSDFWPQIRKNLLDVMTEPEDSLTHLSMKFVTRAFMTTSPQTREIYTLLAEYLIGQFQSRRGTIPKIKNGLDITNPAITKLVKAFRLLNEFQQETTNYWIRYPDRYIEEILESTLNLFSIHQMGGPVGTSSQLSPIHFIALIDPKAQWFIKWMHGNYSRQRLLKLLEKYRPIVVNAVRHCLDFSANRKLPFDLMSDFSDSFNKITVGGGRRSYYAGAELEYAYFIHSVYLLGRLLCFTNGRKFFPIKLKDADEPVTIKKLLVSLVLVVVDPSSFTMPRAHSMSYEPSTLVTEILKILCSHEQTAEICLYKDEITTALLSPVSQFLDTQCNKAESEGEEVFGRPDSEYSYFEDHNTPGESTLLHIADIVSMIASSTKGRRHLMYGERKDMFNRTKSSAAHIIAKFTKKALLGEIPRDGSSSPSKSVIGAYLYICRQLYNTCEGLLVLYQYELHNVIVRVWKEAFKESARSVTPTPSENSSSDSDSVVTARHGGLDITAWEDTLRDNLLNFASSAKGLLLLQQTGAMNECMSFMYARYEKKLQVSKCEKFGYGYMVTQVAATAPGMIALQKTGYIKSLISELWAVLECGASDTHLFTPKSWSVDAIDKSSHKHMIRLLNVLSAFPAVYEVLATKPLPSKPEYGFREIPTTIVDFVDRLIMVDSEAKIHSLFNFEESHTFGLRVLNVMICCLDTFLLLQSQYNFQETLLTAQGYNHNLKEEIILDMLSLERNHILVRSFLIGGPSERILPPRSIDETKKTGAYSFPLFSSYPVPREYIPSIGGRSTIKQETDVKKKVLGFFTSSAFVLTSEQEEDNDLGKFLSAKKPEKGQAWLDKCKTVLSKMLISKPDLLKANLMQQLLEVGIPIMSKIQDVFPLLEYTGTDSALKALKLSQLQKNGIKMAIRYGLHLKVIHNDVTDRLTHLLKQCSYYLQQQQKPVESSLEYLHSSYGGFDWFAATIFLMFGGNLEKSWNFLHKFSTLGCSGYLWIPRLHCSVHLPSDLMCSGISPLFSSTGHNIELILQIELPLVASAFKMSGFTPAQICFHWLKQCFWNYLDWTEICQYVCLCIVMGIDYQVYLCCSILKHQQKNIMEHMQTQDLIIYLKETAISGFRISNYMTYMMSLEKKYRDTIFRDMLNITRP</sequence>
<dbReference type="Gene3D" id="1.10.472.80">
    <property type="entry name" value="Ypt/Rab-GAP domain of gyp1p, domain 3"/>
    <property type="match status" value="1"/>
</dbReference>
<dbReference type="Pfam" id="PF23440">
    <property type="entry name" value="BROMI_C"/>
    <property type="match status" value="2"/>
</dbReference>
<dbReference type="InterPro" id="IPR039156">
    <property type="entry name" value="PHAF1/BROMI"/>
</dbReference>
<evidence type="ECO:0000259" key="12">
    <source>
        <dbReference type="Pfam" id="PF23440"/>
    </source>
</evidence>
<accession>A0A8B8EPL1</accession>
<dbReference type="Pfam" id="PF23431">
    <property type="entry name" value="BROMI_N"/>
    <property type="match status" value="1"/>
</dbReference>
<evidence type="ECO:0000259" key="10">
    <source>
        <dbReference type="Pfam" id="PF14961"/>
    </source>
</evidence>